<reference evidence="2" key="1">
    <citation type="journal article" date="2019" name="Int. J. Syst. Evol. Microbiol.">
        <title>The Global Catalogue of Microorganisms (GCM) 10K type strain sequencing project: providing services to taxonomists for standard genome sequencing and annotation.</title>
        <authorList>
            <consortium name="The Broad Institute Genomics Platform"/>
            <consortium name="The Broad Institute Genome Sequencing Center for Infectious Disease"/>
            <person name="Wu L."/>
            <person name="Ma J."/>
        </authorList>
    </citation>
    <scope>NUCLEOTIDE SEQUENCE [LARGE SCALE GENOMIC DNA]</scope>
    <source>
        <strain evidence="2">KCTC 52606</strain>
    </source>
</reference>
<dbReference type="EMBL" id="JBHRSU010000030">
    <property type="protein sequence ID" value="MFC3101154.1"/>
    <property type="molecule type" value="Genomic_DNA"/>
</dbReference>
<proteinExistence type="predicted"/>
<accession>A0ABV7EEL3</accession>
<protein>
    <submittedName>
        <fullName evidence="1">Class I SAM-dependent methyltransferase</fullName>
    </submittedName>
</protein>
<evidence type="ECO:0000313" key="2">
    <source>
        <dbReference type="Proteomes" id="UP001595378"/>
    </source>
</evidence>
<gene>
    <name evidence="1" type="ORF">ACFODK_09655</name>
</gene>
<dbReference type="InterPro" id="IPR029063">
    <property type="entry name" value="SAM-dependent_MTases_sf"/>
</dbReference>
<dbReference type="GO" id="GO:0032259">
    <property type="term" value="P:methylation"/>
    <property type="evidence" value="ECO:0007669"/>
    <property type="project" value="UniProtKB-KW"/>
</dbReference>
<dbReference type="Proteomes" id="UP001595378">
    <property type="component" value="Unassembled WGS sequence"/>
</dbReference>
<name>A0ABV7EEL3_9SPHN</name>
<dbReference type="GO" id="GO:0008168">
    <property type="term" value="F:methyltransferase activity"/>
    <property type="evidence" value="ECO:0007669"/>
    <property type="project" value="UniProtKB-KW"/>
</dbReference>
<dbReference type="Gene3D" id="3.40.50.150">
    <property type="entry name" value="Vaccinia Virus protein VP39"/>
    <property type="match status" value="1"/>
</dbReference>
<sequence>MDKSDWQGGQGQTWAAEWRRTDRSFTAVTEKLLQRLRGLAFAQVLDIGCGAGELALAVARARAPARVIGVDISPHLVATARDRGANLANAAFELADAAQWEAPQGFAPQLLISRHGVMFFEDPVAAFGHLAALADSGAHLLFSCFRSPAENPFFTDVARLLPQPLPPAPPEAPGPFAFADRARVASILQGSGWEAVAIDPFDFPMIVGAGDDPVSDAVDYFASIGPAAKAAQAMTDEERAAFFERVGQLARANLADGLVAMPAAGWIVSARKA</sequence>
<dbReference type="Pfam" id="PF13489">
    <property type="entry name" value="Methyltransf_23"/>
    <property type="match status" value="1"/>
</dbReference>
<organism evidence="1 2">
    <name type="scientific">Alteraurantiacibacter lauratis</name>
    <dbReference type="NCBI Taxonomy" id="2054627"/>
    <lineage>
        <taxon>Bacteria</taxon>
        <taxon>Pseudomonadati</taxon>
        <taxon>Pseudomonadota</taxon>
        <taxon>Alphaproteobacteria</taxon>
        <taxon>Sphingomonadales</taxon>
        <taxon>Erythrobacteraceae</taxon>
        <taxon>Alteraurantiacibacter</taxon>
    </lineage>
</organism>
<evidence type="ECO:0000313" key="1">
    <source>
        <dbReference type="EMBL" id="MFC3101154.1"/>
    </source>
</evidence>
<keyword evidence="1" id="KW-0489">Methyltransferase</keyword>
<comment type="caution">
    <text evidence="1">The sequence shown here is derived from an EMBL/GenBank/DDBJ whole genome shotgun (WGS) entry which is preliminary data.</text>
</comment>
<dbReference type="SUPFAM" id="SSF53335">
    <property type="entry name" value="S-adenosyl-L-methionine-dependent methyltransferases"/>
    <property type="match status" value="1"/>
</dbReference>
<keyword evidence="1" id="KW-0808">Transferase</keyword>
<dbReference type="PANTHER" id="PTHR43861:SF1">
    <property type="entry name" value="TRANS-ACONITATE 2-METHYLTRANSFERASE"/>
    <property type="match status" value="1"/>
</dbReference>
<dbReference type="CDD" id="cd02440">
    <property type="entry name" value="AdoMet_MTases"/>
    <property type="match status" value="1"/>
</dbReference>
<dbReference type="PANTHER" id="PTHR43861">
    <property type="entry name" value="TRANS-ACONITATE 2-METHYLTRANSFERASE-RELATED"/>
    <property type="match status" value="1"/>
</dbReference>
<keyword evidence="2" id="KW-1185">Reference proteome</keyword>
<dbReference type="RefSeq" id="WP_336919594.1">
    <property type="nucleotide sequence ID" value="NZ_JBANRN010000011.1"/>
</dbReference>